<dbReference type="Pfam" id="PF01599">
    <property type="entry name" value="Ribosomal_S27"/>
    <property type="match status" value="1"/>
</dbReference>
<organism evidence="8">
    <name type="scientific">Mucor ambiguus</name>
    <dbReference type="NCBI Taxonomy" id="91626"/>
    <lineage>
        <taxon>Eukaryota</taxon>
        <taxon>Fungi</taxon>
        <taxon>Fungi incertae sedis</taxon>
        <taxon>Mucoromycota</taxon>
        <taxon>Mucoromycotina</taxon>
        <taxon>Mucoromycetes</taxon>
        <taxon>Mucorales</taxon>
        <taxon>Mucorineae</taxon>
        <taxon>Mucoraceae</taxon>
        <taxon>Mucor</taxon>
    </lineage>
</organism>
<keyword evidence="3" id="KW-1017">Isopeptide bond</keyword>
<dbReference type="OrthoDB" id="428577at2759"/>
<dbReference type="GO" id="GO:0006412">
    <property type="term" value="P:translation"/>
    <property type="evidence" value="ECO:0007669"/>
    <property type="project" value="InterPro"/>
</dbReference>
<dbReference type="GO" id="GO:1990904">
    <property type="term" value="C:ribonucleoprotein complex"/>
    <property type="evidence" value="ECO:0007669"/>
    <property type="project" value="UniProtKB-KW"/>
</dbReference>
<accession>A0A0C9MPC8</accession>
<evidence type="ECO:0000256" key="2">
    <source>
        <dbReference type="ARBA" id="ARBA00009891"/>
    </source>
</evidence>
<dbReference type="SMART" id="SM01402">
    <property type="entry name" value="Ribosomal_S27"/>
    <property type="match status" value="1"/>
</dbReference>
<keyword evidence="4" id="KW-0862">Zinc</keyword>
<dbReference type="SUPFAM" id="SSF57829">
    <property type="entry name" value="Zn-binding ribosomal proteins"/>
    <property type="match status" value="1"/>
</dbReference>
<sequence>MQLFVKSLAGNTLALEVTSSTSVENVKSMIAAREGIDADFQCLSFAGKSLQNAEALALYGVQDNSTLHLNAELLGGGKKRKKKTYTTPKKIKHKRTKVKMAILKMYKVDESGKITRLRRECPNATCGAGVFMAKHKDRQYCGKCHLTYRWQSLVEQSKHTNVISNHENDHETKGHLDVCEWLDITFVMVSSFVATTAFTSLRNFPHGEFHHISQMAAPVDVSTRALNP</sequence>
<protein>
    <submittedName>
        <fullName evidence="8">Ubiquitin-domain-containing protein</fullName>
    </submittedName>
</protein>
<name>A0A0C9MPC8_9FUNG</name>
<evidence type="ECO:0000313" key="8">
    <source>
        <dbReference type="EMBL" id="GAN09294.1"/>
    </source>
</evidence>
<evidence type="ECO:0000259" key="7">
    <source>
        <dbReference type="PROSITE" id="PS50053"/>
    </source>
</evidence>
<dbReference type="InterPro" id="IPR038582">
    <property type="entry name" value="Ribosomal_eS31_euk-type_sf"/>
</dbReference>
<dbReference type="InterPro" id="IPR002906">
    <property type="entry name" value="Ribosomal_eS31"/>
</dbReference>
<dbReference type="SMART" id="SM00213">
    <property type="entry name" value="UBQ"/>
    <property type="match status" value="1"/>
</dbReference>
<dbReference type="Pfam" id="PF00240">
    <property type="entry name" value="ubiquitin"/>
    <property type="match status" value="1"/>
</dbReference>
<gene>
    <name evidence="8" type="ORF">MAM1_0257c08819</name>
</gene>
<dbReference type="InterPro" id="IPR050158">
    <property type="entry name" value="Ubiquitin_ubiquitin-like"/>
</dbReference>
<dbReference type="PANTHER" id="PTHR10666">
    <property type="entry name" value="UBIQUITIN"/>
    <property type="match status" value="1"/>
</dbReference>
<evidence type="ECO:0000313" key="9">
    <source>
        <dbReference type="Proteomes" id="UP000053815"/>
    </source>
</evidence>
<dbReference type="EMBL" id="DF836546">
    <property type="protein sequence ID" value="GAN09294.1"/>
    <property type="molecule type" value="Genomic_DNA"/>
</dbReference>
<dbReference type="GO" id="GO:0005840">
    <property type="term" value="C:ribosome"/>
    <property type="evidence" value="ECO:0007669"/>
    <property type="project" value="UniProtKB-KW"/>
</dbReference>
<dbReference type="Gene3D" id="3.10.20.90">
    <property type="entry name" value="Phosphatidylinositol 3-kinase Catalytic Subunit, Chain A, domain 1"/>
    <property type="match status" value="1"/>
</dbReference>
<dbReference type="AlphaFoldDB" id="A0A0C9MPC8"/>
<dbReference type="PROSITE" id="PS50053">
    <property type="entry name" value="UBIQUITIN_2"/>
    <property type="match status" value="1"/>
</dbReference>
<dbReference type="InterPro" id="IPR029071">
    <property type="entry name" value="Ubiquitin-like_domsf"/>
</dbReference>
<keyword evidence="9" id="KW-1185">Reference proteome</keyword>
<dbReference type="STRING" id="91626.A0A0C9MPC8"/>
<evidence type="ECO:0000256" key="5">
    <source>
        <dbReference type="ARBA" id="ARBA00022980"/>
    </source>
</evidence>
<evidence type="ECO:0000256" key="1">
    <source>
        <dbReference type="ARBA" id="ARBA00008373"/>
    </source>
</evidence>
<evidence type="ECO:0000256" key="6">
    <source>
        <dbReference type="ARBA" id="ARBA00023274"/>
    </source>
</evidence>
<comment type="similarity">
    <text evidence="1">In the N-terminal section; belongs to the ubiquitin family.</text>
</comment>
<dbReference type="InterPro" id="IPR011332">
    <property type="entry name" value="Ribosomal_zn-bd"/>
</dbReference>
<dbReference type="PRINTS" id="PR00348">
    <property type="entry name" value="UBIQUITIN"/>
</dbReference>
<dbReference type="GO" id="GO:0003735">
    <property type="term" value="F:structural constituent of ribosome"/>
    <property type="evidence" value="ECO:0007669"/>
    <property type="project" value="InterPro"/>
</dbReference>
<dbReference type="SUPFAM" id="SSF54236">
    <property type="entry name" value="Ubiquitin-like"/>
    <property type="match status" value="1"/>
</dbReference>
<dbReference type="Proteomes" id="UP000053815">
    <property type="component" value="Unassembled WGS sequence"/>
</dbReference>
<feature type="domain" description="Ubiquitin-like" evidence="7">
    <location>
        <begin position="1"/>
        <end position="76"/>
    </location>
</feature>
<keyword evidence="5" id="KW-0689">Ribosomal protein</keyword>
<comment type="similarity">
    <text evidence="2">In the C-terminal section; belongs to the eukaryotic ribosomal protein eS31 family.</text>
</comment>
<evidence type="ECO:0000256" key="4">
    <source>
        <dbReference type="ARBA" id="ARBA00022833"/>
    </source>
</evidence>
<proteinExistence type="inferred from homology"/>
<dbReference type="InterPro" id="IPR000626">
    <property type="entry name" value="Ubiquitin-like_dom"/>
</dbReference>
<keyword evidence="6" id="KW-0687">Ribonucleoprotein</keyword>
<dbReference type="Gene3D" id="6.20.50.150">
    <property type="match status" value="1"/>
</dbReference>
<evidence type="ECO:0000256" key="3">
    <source>
        <dbReference type="ARBA" id="ARBA00022499"/>
    </source>
</evidence>
<dbReference type="InterPro" id="IPR019956">
    <property type="entry name" value="Ubiquitin_dom"/>
</dbReference>
<reference evidence="8" key="1">
    <citation type="submission" date="2014-09" db="EMBL/GenBank/DDBJ databases">
        <title>Draft genome sequence of an oleaginous Mucoromycotina fungus Mucor ambiguus NBRC6742.</title>
        <authorList>
            <person name="Takeda I."/>
            <person name="Yamane N."/>
            <person name="Morita T."/>
            <person name="Tamano K."/>
            <person name="Machida M."/>
            <person name="Baker S."/>
            <person name="Koike H."/>
        </authorList>
    </citation>
    <scope>NUCLEOTIDE SEQUENCE</scope>
    <source>
        <strain evidence="8">NBRC 6742</strain>
    </source>
</reference>